<sequence>MEENYQKNYDIIISELEKDFNDEIELIDELYLKHKDNFKGGYVTQAIKDELNYEREDFLAKWNWTVPLAIFNSIQHRRQYLKKCAEYCNKIYNYPFEVIDL</sequence>
<accession>A0A7L4ZHG7</accession>
<dbReference type="EMBL" id="CP019288">
    <property type="protein sequence ID" value="QHI36045.1"/>
    <property type="molecule type" value="Genomic_DNA"/>
</dbReference>
<reference evidence="1 2" key="1">
    <citation type="journal article" date="2013" name="Int. J. Syst. Evol. Microbiol.">
        <title>Kordia antarctica sp. nov., isolated from Antarctic seawater.</title>
        <authorList>
            <person name="Baek K."/>
            <person name="Choi A."/>
            <person name="Kang I."/>
            <person name="Lee K."/>
            <person name="Cho J.C."/>
        </authorList>
    </citation>
    <scope>NUCLEOTIDE SEQUENCE [LARGE SCALE GENOMIC DNA]</scope>
    <source>
        <strain evidence="1 2">IMCC3317</strain>
    </source>
</reference>
<protein>
    <submittedName>
        <fullName evidence="1">Uncharacterized protein</fullName>
    </submittedName>
</protein>
<dbReference type="RefSeq" id="WP_160128777.1">
    <property type="nucleotide sequence ID" value="NZ_CP019288.1"/>
</dbReference>
<keyword evidence="2" id="KW-1185">Reference proteome</keyword>
<dbReference type="Proteomes" id="UP000464657">
    <property type="component" value="Chromosome"/>
</dbReference>
<evidence type="ECO:0000313" key="1">
    <source>
        <dbReference type="EMBL" id="QHI36045.1"/>
    </source>
</evidence>
<organism evidence="1 2">
    <name type="scientific">Kordia antarctica</name>
    <dbReference type="NCBI Taxonomy" id="1218801"/>
    <lineage>
        <taxon>Bacteria</taxon>
        <taxon>Pseudomonadati</taxon>
        <taxon>Bacteroidota</taxon>
        <taxon>Flavobacteriia</taxon>
        <taxon>Flavobacteriales</taxon>
        <taxon>Flavobacteriaceae</taxon>
        <taxon>Kordia</taxon>
    </lineage>
</organism>
<proteinExistence type="predicted"/>
<gene>
    <name evidence="1" type="ORF">IMCC3317_13980</name>
</gene>
<dbReference type="AlphaFoldDB" id="A0A7L4ZHG7"/>
<dbReference type="KEGG" id="kan:IMCC3317_13980"/>
<name>A0A7L4ZHG7_9FLAO</name>
<evidence type="ECO:0000313" key="2">
    <source>
        <dbReference type="Proteomes" id="UP000464657"/>
    </source>
</evidence>